<feature type="non-terminal residue" evidence="2">
    <location>
        <position position="91"/>
    </location>
</feature>
<sequence length="91" mass="10053">EEAKKELVSSLKEEAKTDAMSYIQDTLEEAKLTAQNDAKKIILSTIQRIGVEQTVENCVSVFNLESDDVKGRIIGREGRNIRALESATGVE</sequence>
<accession>A0ABY2D2J6</accession>
<feature type="non-terminal residue" evidence="2">
    <location>
        <position position="1"/>
    </location>
</feature>
<evidence type="ECO:0000313" key="3">
    <source>
        <dbReference type="Proteomes" id="UP000294823"/>
    </source>
</evidence>
<organism evidence="2 3">
    <name type="scientific">Halomonas marinisediminis</name>
    <dbReference type="NCBI Taxonomy" id="2546095"/>
    <lineage>
        <taxon>Bacteria</taxon>
        <taxon>Pseudomonadati</taxon>
        <taxon>Pseudomonadota</taxon>
        <taxon>Gammaproteobacteria</taxon>
        <taxon>Oceanospirillales</taxon>
        <taxon>Halomonadaceae</taxon>
        <taxon>Halomonas</taxon>
    </lineage>
</organism>
<keyword evidence="3" id="KW-1185">Reference proteome</keyword>
<evidence type="ECO:0000256" key="1">
    <source>
        <dbReference type="PROSITE-ProRule" id="PRU00117"/>
    </source>
</evidence>
<dbReference type="SUPFAM" id="SSF54791">
    <property type="entry name" value="Eukaryotic type KH-domain (KH-domain type I)"/>
    <property type="match status" value="1"/>
</dbReference>
<protein>
    <submittedName>
        <fullName evidence="2">DUF3552 domain-containing protein</fullName>
    </submittedName>
</protein>
<dbReference type="Proteomes" id="UP000294823">
    <property type="component" value="Unassembled WGS sequence"/>
</dbReference>
<reference evidence="2 3" key="1">
    <citation type="submission" date="2019-03" db="EMBL/GenBank/DDBJ databases">
        <title>Halomonas marinisediminis sp. nov., a moderately halophilic bacterium isolated from the Bohai Gulf.</title>
        <authorList>
            <person name="Ji X."/>
        </authorList>
    </citation>
    <scope>NUCLEOTIDE SEQUENCE [LARGE SCALE GENOMIC DNA]</scope>
    <source>
        <strain evidence="2 3">204</strain>
    </source>
</reference>
<dbReference type="PROSITE" id="PS50084">
    <property type="entry name" value="KH_TYPE_1"/>
    <property type="match status" value="1"/>
</dbReference>
<keyword evidence="1" id="KW-0694">RNA-binding</keyword>
<name>A0ABY2D2J6_9GAMM</name>
<dbReference type="EMBL" id="SLTR01000424">
    <property type="protein sequence ID" value="TDA85974.1"/>
    <property type="molecule type" value="Genomic_DNA"/>
</dbReference>
<evidence type="ECO:0000313" key="2">
    <source>
        <dbReference type="EMBL" id="TDA85974.1"/>
    </source>
</evidence>
<dbReference type="InterPro" id="IPR036612">
    <property type="entry name" value="KH_dom_type_1_sf"/>
</dbReference>
<proteinExistence type="predicted"/>
<gene>
    <name evidence="2" type="ORF">E0702_17250</name>
</gene>
<comment type="caution">
    <text evidence="2">The sequence shown here is derived from an EMBL/GenBank/DDBJ whole genome shotgun (WGS) entry which is preliminary data.</text>
</comment>